<name>A0AA36C4C6_9BILA</name>
<dbReference type="Proteomes" id="UP001177023">
    <property type="component" value="Unassembled WGS sequence"/>
</dbReference>
<feature type="compositionally biased region" description="Low complexity" evidence="1">
    <location>
        <begin position="48"/>
        <end position="73"/>
    </location>
</feature>
<dbReference type="Gene3D" id="3.30.710.10">
    <property type="entry name" value="Potassium Channel Kv1.1, Chain A"/>
    <property type="match status" value="1"/>
</dbReference>
<organism evidence="3 4">
    <name type="scientific">Mesorhabditis spiculigera</name>
    <dbReference type="NCBI Taxonomy" id="96644"/>
    <lineage>
        <taxon>Eukaryota</taxon>
        <taxon>Metazoa</taxon>
        <taxon>Ecdysozoa</taxon>
        <taxon>Nematoda</taxon>
        <taxon>Chromadorea</taxon>
        <taxon>Rhabditida</taxon>
        <taxon>Rhabditina</taxon>
        <taxon>Rhabditomorpha</taxon>
        <taxon>Rhabditoidea</taxon>
        <taxon>Rhabditidae</taxon>
        <taxon>Mesorhabditinae</taxon>
        <taxon>Mesorhabditis</taxon>
    </lineage>
</organism>
<protein>
    <recommendedName>
        <fullName evidence="2">BTB domain-containing protein</fullName>
    </recommendedName>
</protein>
<reference evidence="3" key="1">
    <citation type="submission" date="2023-06" db="EMBL/GenBank/DDBJ databases">
        <authorList>
            <person name="Delattre M."/>
        </authorList>
    </citation>
    <scope>NUCLEOTIDE SEQUENCE</scope>
    <source>
        <strain evidence="3">AF72</strain>
    </source>
</reference>
<dbReference type="SUPFAM" id="SSF54695">
    <property type="entry name" value="POZ domain"/>
    <property type="match status" value="1"/>
</dbReference>
<feature type="domain" description="BTB" evidence="2">
    <location>
        <begin position="74"/>
        <end position="171"/>
    </location>
</feature>
<sequence length="315" mass="35533">MGTDLYADEPCCPDTPTSSTAVQSIDTFCGASASIVHSTSSVDDDDQYSSSSPTPSSTVSSSPSSSPSQSPVQRPFKIIVQKQTFYIDAENLSQLSPIFSIMCFGKDFDKMEEPGREIVDEKSSDVKTFLDAVEDHSLIKVRNVPVLLRLANKYQMPSIVDACEQFMRRLNLDALTATEVLQLLLAADEWHSAKDVVVRLIRRLANEEKTTFNKLKLSRRLPAQMYGCVIGTNLNLCQLKEAEQMNGHWLHCVGSRARWYRAPCDYCKLITECSNCTQCRKTMCRDHLKENKCRDSYGTRMLAELRENIVELDWE</sequence>
<feature type="region of interest" description="Disordered" evidence="1">
    <location>
        <begin position="40"/>
        <end position="73"/>
    </location>
</feature>
<accession>A0AA36C4C6</accession>
<evidence type="ECO:0000313" key="3">
    <source>
        <dbReference type="EMBL" id="CAJ0557715.1"/>
    </source>
</evidence>
<evidence type="ECO:0000259" key="2">
    <source>
        <dbReference type="SMART" id="SM00225"/>
    </source>
</evidence>
<proteinExistence type="predicted"/>
<gene>
    <name evidence="3" type="ORF">MSPICULIGERA_LOCUS473</name>
</gene>
<dbReference type="AlphaFoldDB" id="A0AA36C4C6"/>
<evidence type="ECO:0000313" key="4">
    <source>
        <dbReference type="Proteomes" id="UP001177023"/>
    </source>
</evidence>
<feature type="non-terminal residue" evidence="3">
    <location>
        <position position="315"/>
    </location>
</feature>
<dbReference type="EMBL" id="CATQJA010000078">
    <property type="protein sequence ID" value="CAJ0557715.1"/>
    <property type="molecule type" value="Genomic_DNA"/>
</dbReference>
<comment type="caution">
    <text evidence="3">The sequence shown here is derived from an EMBL/GenBank/DDBJ whole genome shotgun (WGS) entry which is preliminary data.</text>
</comment>
<dbReference type="InterPro" id="IPR052664">
    <property type="entry name" value="BTB-MATH_domain_protein"/>
</dbReference>
<evidence type="ECO:0000256" key="1">
    <source>
        <dbReference type="SAM" id="MobiDB-lite"/>
    </source>
</evidence>
<dbReference type="SMART" id="SM00225">
    <property type="entry name" value="BTB"/>
    <property type="match status" value="1"/>
</dbReference>
<keyword evidence="4" id="KW-1185">Reference proteome</keyword>
<dbReference type="InterPro" id="IPR011333">
    <property type="entry name" value="SKP1/BTB/POZ_sf"/>
</dbReference>
<dbReference type="PANTHER" id="PTHR22743:SF170">
    <property type="entry name" value="BTB DOMAIN-CONTAINING PROTEIN"/>
    <property type="match status" value="1"/>
</dbReference>
<dbReference type="InterPro" id="IPR000210">
    <property type="entry name" value="BTB/POZ_dom"/>
</dbReference>
<dbReference type="PANTHER" id="PTHR22743">
    <property type="entry name" value="MEPRIN/TRAF-LIKE MATH FAMILY-C.ELEGANS"/>
    <property type="match status" value="1"/>
</dbReference>
<dbReference type="Pfam" id="PF00651">
    <property type="entry name" value="BTB"/>
    <property type="match status" value="1"/>
</dbReference>